<name>A0A9D2Q2V5_9MICO</name>
<accession>A0A9D2Q2V5</accession>
<dbReference type="Gene3D" id="3.30.230.10">
    <property type="match status" value="1"/>
</dbReference>
<gene>
    <name evidence="3" type="ORF">H9932_12570</name>
</gene>
<proteinExistence type="inferred from homology"/>
<sequence length="514" mass="54322">MGQARTLSISLAGLEGTLVEVEADVSPGLPAFSLVGLPDSSTLQARERVRAAAARSGAGLAPRRITVNLTPAWRRKHGSGFDLAIAMAVLDAQGELLVHVPSDLVLLGELGLDGRVRPIPGVLPALLAARDHGVTRAVVPAENLHEARLVDGLESDGIEDLTALLHRFGADVPPSPSRNPSLTEAPSSAVCVPGGGPRPDFADVMGQAQARRAAEVAAAGGHHLLLTGPPGAGKTMIASRIPGILPPLEVEDSLTVSAIHSLAERFDADAGLLRTPPFENPHHTASTAAMVGGGAGLARPGAISRAHAGVLFLDEAPEFPSRVLEALREPLETGDITLHRTRGVTRYPARFQLVLAANPCPCGQAYGKGDRCTCTPLQRRRYLARLSGPVLDRVDMRVGVGPVDIHRSGGADAEPSAVIAERVQRARDRQRERFAGRAWSANAQLPGPLLRREFAPARSERRLLDHAVAQGRLTLRGHDRVLRLAWTLADLEGTDLPAAAHIGEALTLREGEPR</sequence>
<evidence type="ECO:0000313" key="4">
    <source>
        <dbReference type="Proteomes" id="UP000823854"/>
    </source>
</evidence>
<dbReference type="Pfam" id="PF13335">
    <property type="entry name" value="Mg_chelatase_C"/>
    <property type="match status" value="1"/>
</dbReference>
<dbReference type="InterPro" id="IPR027417">
    <property type="entry name" value="P-loop_NTPase"/>
</dbReference>
<evidence type="ECO:0000313" key="3">
    <source>
        <dbReference type="EMBL" id="HJC70491.1"/>
    </source>
</evidence>
<dbReference type="GO" id="GO:0005524">
    <property type="term" value="F:ATP binding"/>
    <property type="evidence" value="ECO:0007669"/>
    <property type="project" value="InterPro"/>
</dbReference>
<dbReference type="EMBL" id="DWWC01000262">
    <property type="protein sequence ID" value="HJC70491.1"/>
    <property type="molecule type" value="Genomic_DNA"/>
</dbReference>
<dbReference type="SUPFAM" id="SSF52540">
    <property type="entry name" value="P-loop containing nucleoside triphosphate hydrolases"/>
    <property type="match status" value="1"/>
</dbReference>
<dbReference type="InterPro" id="IPR045006">
    <property type="entry name" value="CHLI-like"/>
</dbReference>
<dbReference type="InterPro" id="IPR025158">
    <property type="entry name" value="Mg_chelat-rel_C"/>
</dbReference>
<dbReference type="SUPFAM" id="SSF54211">
    <property type="entry name" value="Ribosomal protein S5 domain 2-like"/>
    <property type="match status" value="1"/>
</dbReference>
<dbReference type="InterPro" id="IPR020568">
    <property type="entry name" value="Ribosomal_Su5_D2-typ_SF"/>
</dbReference>
<dbReference type="Pfam" id="PF13541">
    <property type="entry name" value="ChlI"/>
    <property type="match status" value="1"/>
</dbReference>
<dbReference type="Pfam" id="PF01078">
    <property type="entry name" value="Mg_chelatase"/>
    <property type="match status" value="1"/>
</dbReference>
<dbReference type="PANTHER" id="PTHR32039">
    <property type="entry name" value="MAGNESIUM-CHELATASE SUBUNIT CHLI"/>
    <property type="match status" value="1"/>
</dbReference>
<comment type="similarity">
    <text evidence="1">Belongs to the Mg-chelatase subunits D/I family. ComM subfamily.</text>
</comment>
<dbReference type="AlphaFoldDB" id="A0A9D2Q2V5"/>
<dbReference type="Proteomes" id="UP000823854">
    <property type="component" value="Unassembled WGS sequence"/>
</dbReference>
<dbReference type="Gene3D" id="3.40.50.300">
    <property type="entry name" value="P-loop containing nucleotide triphosphate hydrolases"/>
    <property type="match status" value="1"/>
</dbReference>
<organism evidence="3 4">
    <name type="scientific">Candidatus Brachybacterium intestinipullorum</name>
    <dbReference type="NCBI Taxonomy" id="2838512"/>
    <lineage>
        <taxon>Bacteria</taxon>
        <taxon>Bacillati</taxon>
        <taxon>Actinomycetota</taxon>
        <taxon>Actinomycetes</taxon>
        <taxon>Micrococcales</taxon>
        <taxon>Dermabacteraceae</taxon>
        <taxon>Brachybacterium</taxon>
    </lineage>
</organism>
<dbReference type="InterPro" id="IPR004482">
    <property type="entry name" value="Mg_chelat-rel"/>
</dbReference>
<comment type="caution">
    <text evidence="3">The sequence shown here is derived from an EMBL/GenBank/DDBJ whole genome shotgun (WGS) entry which is preliminary data.</text>
</comment>
<dbReference type="NCBIfam" id="TIGR00368">
    <property type="entry name" value="YifB family Mg chelatase-like AAA ATPase"/>
    <property type="match status" value="1"/>
</dbReference>
<reference evidence="3" key="2">
    <citation type="submission" date="2021-04" db="EMBL/GenBank/DDBJ databases">
        <authorList>
            <person name="Gilroy R."/>
        </authorList>
    </citation>
    <scope>NUCLEOTIDE SEQUENCE</scope>
    <source>
        <strain evidence="3">CHK130-7132</strain>
    </source>
</reference>
<dbReference type="InterPro" id="IPR000523">
    <property type="entry name" value="Mg_chelatse_chII-like_cat_dom"/>
</dbReference>
<dbReference type="SMART" id="SM00382">
    <property type="entry name" value="AAA"/>
    <property type="match status" value="1"/>
</dbReference>
<dbReference type="InterPro" id="IPR014721">
    <property type="entry name" value="Ribsml_uS5_D2-typ_fold_subgr"/>
</dbReference>
<evidence type="ECO:0000259" key="2">
    <source>
        <dbReference type="SMART" id="SM00382"/>
    </source>
</evidence>
<reference evidence="3" key="1">
    <citation type="journal article" date="2021" name="PeerJ">
        <title>Extensive microbial diversity within the chicken gut microbiome revealed by metagenomics and culture.</title>
        <authorList>
            <person name="Gilroy R."/>
            <person name="Ravi A."/>
            <person name="Getino M."/>
            <person name="Pursley I."/>
            <person name="Horton D.L."/>
            <person name="Alikhan N.F."/>
            <person name="Baker D."/>
            <person name="Gharbi K."/>
            <person name="Hall N."/>
            <person name="Watson M."/>
            <person name="Adriaenssens E.M."/>
            <person name="Foster-Nyarko E."/>
            <person name="Jarju S."/>
            <person name="Secka A."/>
            <person name="Antonio M."/>
            <person name="Oren A."/>
            <person name="Chaudhuri R.R."/>
            <person name="La Ragione R."/>
            <person name="Hildebrand F."/>
            <person name="Pallen M.J."/>
        </authorList>
    </citation>
    <scope>NUCLEOTIDE SEQUENCE</scope>
    <source>
        <strain evidence="3">CHK130-7132</strain>
    </source>
</reference>
<protein>
    <submittedName>
        <fullName evidence="3">YifB family Mg chelatase-like AAA ATPase</fullName>
    </submittedName>
</protein>
<dbReference type="InterPro" id="IPR003593">
    <property type="entry name" value="AAA+_ATPase"/>
</dbReference>
<dbReference type="PANTHER" id="PTHR32039:SF7">
    <property type="entry name" value="COMPETENCE PROTEIN COMM"/>
    <property type="match status" value="1"/>
</dbReference>
<feature type="domain" description="AAA+ ATPase" evidence="2">
    <location>
        <begin position="220"/>
        <end position="404"/>
    </location>
</feature>
<evidence type="ECO:0000256" key="1">
    <source>
        <dbReference type="ARBA" id="ARBA00006354"/>
    </source>
</evidence>